<dbReference type="OrthoDB" id="278939at2"/>
<dbReference type="SUPFAM" id="SSF53067">
    <property type="entry name" value="Actin-like ATPase domain"/>
    <property type="match status" value="1"/>
</dbReference>
<proteinExistence type="predicted"/>
<dbReference type="AlphaFoldDB" id="A0A225D9X8"/>
<gene>
    <name evidence="1" type="ORF">FRUB_09027</name>
</gene>
<dbReference type="InterPro" id="IPR043129">
    <property type="entry name" value="ATPase_NBD"/>
</dbReference>
<protein>
    <recommendedName>
        <fullName evidence="3">Molecular chaperone</fullName>
    </recommendedName>
</protein>
<dbReference type="PANTHER" id="PTHR42749">
    <property type="entry name" value="CELL SHAPE-DETERMINING PROTEIN MREB"/>
    <property type="match status" value="1"/>
</dbReference>
<dbReference type="Proteomes" id="UP000214646">
    <property type="component" value="Unassembled WGS sequence"/>
</dbReference>
<comment type="caution">
    <text evidence="1">The sequence shown here is derived from an EMBL/GenBank/DDBJ whole genome shotgun (WGS) entry which is preliminary data.</text>
</comment>
<organism evidence="1 2">
    <name type="scientific">Fimbriiglobus ruber</name>
    <dbReference type="NCBI Taxonomy" id="1908690"/>
    <lineage>
        <taxon>Bacteria</taxon>
        <taxon>Pseudomonadati</taxon>
        <taxon>Planctomycetota</taxon>
        <taxon>Planctomycetia</taxon>
        <taxon>Gemmatales</taxon>
        <taxon>Gemmataceae</taxon>
        <taxon>Fimbriiglobus</taxon>
    </lineage>
</organism>
<dbReference type="EMBL" id="NIDE01000017">
    <property type="protein sequence ID" value="OWK36464.1"/>
    <property type="molecule type" value="Genomic_DNA"/>
</dbReference>
<evidence type="ECO:0000313" key="2">
    <source>
        <dbReference type="Proteomes" id="UP000214646"/>
    </source>
</evidence>
<dbReference type="PANTHER" id="PTHR42749:SF1">
    <property type="entry name" value="CELL SHAPE-DETERMINING PROTEIN MREB"/>
    <property type="match status" value="1"/>
</dbReference>
<reference evidence="2" key="1">
    <citation type="submission" date="2017-06" db="EMBL/GenBank/DDBJ databases">
        <title>Genome analysis of Fimbriiglobus ruber SP5, the first member of the order Planctomycetales with confirmed chitinolytic capability.</title>
        <authorList>
            <person name="Ravin N.V."/>
            <person name="Rakitin A.L."/>
            <person name="Ivanova A.A."/>
            <person name="Beletsky A.V."/>
            <person name="Kulichevskaya I.S."/>
            <person name="Mardanov A.V."/>
            <person name="Dedysh S.N."/>
        </authorList>
    </citation>
    <scope>NUCLEOTIDE SEQUENCE [LARGE SCALE GENOMIC DNA]</scope>
    <source>
        <strain evidence="2">SP5</strain>
    </source>
</reference>
<sequence length="889" mass="95338">MPLTLTLDDVYLRAGRVAKAFNVAGQFRPARPLDRLAEFGVLVHWPRAHDWLSLTARLLPGPGGPPAGTPFAADPAGLDAVCAKHAVARDQLAPPLFLKQNLYLVASLPAANQIELTAAVDTDAAGFRAFAAAHRDPAAGHVVVPIELRYFDGKQFKQYVDQPSRLDLACKPCRPLPRFVGVVAIDLGNTVSSVAALAESARVSESAAVSLVPLDRGGADPRLLVSAVRLDEVRPPAEAAGAAARRLPDLLADDPRATLRYAAGRAAVAGGGGPAESVVTGVKQLLSVPETSSGDPAAAAPCFALNVPLAAADGGPPQPEQLDVANHFPGELLFAHMFACFRAEARAWPGDVALTYPTTYTRGELKQLVSAAARGWLRTMLQPQALDREPSPTDDADLDLLVAQVRGWLNDPGRRTADCPLVRLAVDEATAAAFFHVHRRVFEQPGALTRFRYLQPDGSYALVVDCGGGTTDIVLARAYAPGAGAPGGLARNLRLDVLARTGLRGFGGDNMTREVCRLAKAKMTVLLAKLLQPATAAGITPPPAAGPADPPAATQVVRKFLEKTAALRPVGPADEYVPTRFDPKDLSADSLARRAAARSLWALGEELKRKLVDGKPVKFNQLSAEHLRKETSALIRLVLEGKPPAVQAQFAQQLGEVAVAPWEADALVRGPIESVVAKCNTLIAEKLRPDDTGTRPEVDWVVLSGNGARYPLVQRLLRERLHVAFLDFPGSERLTFDPDNLKHAVAKGAAMARMVSRVARTAAVQYESNLSERLPFDVGVHELHVAGTRRIFREFTPYSDLLTQTMELRMEKAPDGTPQTLMLDRRFPGDERWSQFAAYHFAHGSAGDVQIRYDDALSRFVVTADGEDSAYADPTDPLTHVSPQNVGDV</sequence>
<keyword evidence="2" id="KW-1185">Reference proteome</keyword>
<accession>A0A225D9X8</accession>
<evidence type="ECO:0000313" key="1">
    <source>
        <dbReference type="EMBL" id="OWK36464.1"/>
    </source>
</evidence>
<dbReference type="RefSeq" id="WP_088259461.1">
    <property type="nucleotide sequence ID" value="NZ_NIDE01000017.1"/>
</dbReference>
<name>A0A225D9X8_9BACT</name>
<evidence type="ECO:0008006" key="3">
    <source>
        <dbReference type="Google" id="ProtNLM"/>
    </source>
</evidence>